<evidence type="ECO:0000313" key="2">
    <source>
        <dbReference type="Proteomes" id="UP000789920"/>
    </source>
</evidence>
<protein>
    <submittedName>
        <fullName evidence="1">2119_t:CDS:1</fullName>
    </submittedName>
</protein>
<sequence>MKAGAIEEKYISIITREVLLAISYLHKCKIIHRDIKGKVQLCDFGVAGQLTASNAKRTSFVGTPYWMAPEVITEGAAYDTKADIWSLGITVYEITTGNPPYHDQSAMRAIQLIPKNRPATLEGPYSAPLKEFVAICLNEISEDRPTADDLMKTKFIKSSSKHPNGILRDLIARFEQWKQTTGYRQSFSDPYGTPSSESDSYDFEDGQKEEEDAWVFDTVQNTVTHRKSRSLGSLHNSGSDQLSPVIEDEEHMGLTIDNKLKTQENEDVDRTILPKDNTVRYGRILADGLLSPSTPIFQRKYSESHHPLLQLFQNEEKTQLDNLSKESSPAGSFRNPTITIPPMNIMSLMPRMEDSPSISMDNFHMNIRLKDDGLENNSFDGKSKSSLSTSDLSSTDSTFTRIDTPTSIEIVVPTVNSQTTTDSAPKIISSQPEPNGLLSPTSISVTKHIPKREESGYFSINHGQLNDLPENKISNSSVHDNNISGGLLTPPPMGHMTSKSASDEKVNHIKHNPTRHGSYDNQMDPSIGFPLHKPNSQGKMYPPQPARRVRSATTLNVSRQTNEDSAIKSRHQQKDSKGSEFGGNLGVGIPRQRATSVSHVLRPSKSKLSLVEDTSSSTHLLPPSPSTAKFLNNSNLSSQGSPTRPIFPSQSSIILNTGPELRPLKMDNYRGTSEVYEDLTKTTDDLLQWMTLLEAVMTPVKVWVTKIKPLLGMATALRNVRYIMKKWYPTTMM</sequence>
<keyword evidence="2" id="KW-1185">Reference proteome</keyword>
<dbReference type="Proteomes" id="UP000789920">
    <property type="component" value="Unassembled WGS sequence"/>
</dbReference>
<reference evidence="1" key="1">
    <citation type="submission" date="2021-06" db="EMBL/GenBank/DDBJ databases">
        <authorList>
            <person name="Kallberg Y."/>
            <person name="Tangrot J."/>
            <person name="Rosling A."/>
        </authorList>
    </citation>
    <scope>NUCLEOTIDE SEQUENCE</scope>
    <source>
        <strain evidence="1">MA461A</strain>
    </source>
</reference>
<accession>A0ACA9LXW9</accession>
<name>A0ACA9LXW9_9GLOM</name>
<proteinExistence type="predicted"/>
<comment type="caution">
    <text evidence="1">The sequence shown here is derived from an EMBL/GenBank/DDBJ whole genome shotgun (WGS) entry which is preliminary data.</text>
</comment>
<organism evidence="1 2">
    <name type="scientific">Racocetra persica</name>
    <dbReference type="NCBI Taxonomy" id="160502"/>
    <lineage>
        <taxon>Eukaryota</taxon>
        <taxon>Fungi</taxon>
        <taxon>Fungi incertae sedis</taxon>
        <taxon>Mucoromycota</taxon>
        <taxon>Glomeromycotina</taxon>
        <taxon>Glomeromycetes</taxon>
        <taxon>Diversisporales</taxon>
        <taxon>Gigasporaceae</taxon>
        <taxon>Racocetra</taxon>
    </lineage>
</organism>
<dbReference type="EMBL" id="CAJVQC010004982">
    <property type="protein sequence ID" value="CAG8547733.1"/>
    <property type="molecule type" value="Genomic_DNA"/>
</dbReference>
<evidence type="ECO:0000313" key="1">
    <source>
        <dbReference type="EMBL" id="CAG8547733.1"/>
    </source>
</evidence>
<gene>
    <name evidence="1" type="ORF">RPERSI_LOCUS3828</name>
</gene>